<feature type="region of interest" description="Disordered" evidence="1">
    <location>
        <begin position="1"/>
        <end position="20"/>
    </location>
</feature>
<dbReference type="AlphaFoldDB" id="A0A0K1QFB2"/>
<proteinExistence type="predicted"/>
<dbReference type="KEGG" id="llu:AKJ09_11000"/>
<feature type="transmembrane region" description="Helical" evidence="2">
    <location>
        <begin position="137"/>
        <end position="160"/>
    </location>
</feature>
<name>A0A0K1QFB2_9BACT</name>
<keyword evidence="2" id="KW-1133">Transmembrane helix</keyword>
<protein>
    <submittedName>
        <fullName evidence="3">Uncharacterized protein</fullName>
    </submittedName>
</protein>
<accession>A0A0K1QFB2</accession>
<organism evidence="3 4">
    <name type="scientific">Labilithrix luteola</name>
    <dbReference type="NCBI Taxonomy" id="1391654"/>
    <lineage>
        <taxon>Bacteria</taxon>
        <taxon>Pseudomonadati</taxon>
        <taxon>Myxococcota</taxon>
        <taxon>Polyangia</taxon>
        <taxon>Polyangiales</taxon>
        <taxon>Labilitrichaceae</taxon>
        <taxon>Labilithrix</taxon>
    </lineage>
</organism>
<reference evidence="3 4" key="1">
    <citation type="submission" date="2015-08" db="EMBL/GenBank/DDBJ databases">
        <authorList>
            <person name="Babu N.S."/>
            <person name="Beckwith C.J."/>
            <person name="Beseler K.G."/>
            <person name="Brison A."/>
            <person name="Carone J.V."/>
            <person name="Caskin T.P."/>
            <person name="Diamond M."/>
            <person name="Durham M.E."/>
            <person name="Foxe J.M."/>
            <person name="Go M."/>
            <person name="Henderson B.A."/>
            <person name="Jones I.B."/>
            <person name="McGettigan J.A."/>
            <person name="Micheletti S.J."/>
            <person name="Nasrallah M.E."/>
            <person name="Ortiz D."/>
            <person name="Piller C.R."/>
            <person name="Privatt S.R."/>
            <person name="Schneider S.L."/>
            <person name="Sharp S."/>
            <person name="Smith T.C."/>
            <person name="Stanton J.D."/>
            <person name="Ullery H.E."/>
            <person name="Wilson R.J."/>
            <person name="Serrano M.G."/>
            <person name="Buck G."/>
            <person name="Lee V."/>
            <person name="Wang Y."/>
            <person name="Carvalho R."/>
            <person name="Voegtly L."/>
            <person name="Shi R."/>
            <person name="Duckworth R."/>
            <person name="Johnson A."/>
            <person name="Loviza R."/>
            <person name="Walstead R."/>
            <person name="Shah Z."/>
            <person name="Kiflezghi M."/>
            <person name="Wade K."/>
            <person name="Ball S.L."/>
            <person name="Bradley K.W."/>
            <person name="Asai D.J."/>
            <person name="Bowman C.A."/>
            <person name="Russell D.A."/>
            <person name="Pope W.H."/>
            <person name="Jacobs-Sera D."/>
            <person name="Hendrix R.W."/>
            <person name="Hatfull G.F."/>
        </authorList>
    </citation>
    <scope>NUCLEOTIDE SEQUENCE [LARGE SCALE GENOMIC DNA]</scope>
    <source>
        <strain evidence="3 4">DSM 27648</strain>
    </source>
</reference>
<evidence type="ECO:0000256" key="2">
    <source>
        <dbReference type="SAM" id="Phobius"/>
    </source>
</evidence>
<evidence type="ECO:0000313" key="4">
    <source>
        <dbReference type="Proteomes" id="UP000064967"/>
    </source>
</evidence>
<evidence type="ECO:0000313" key="3">
    <source>
        <dbReference type="EMBL" id="AKV04337.1"/>
    </source>
</evidence>
<keyword evidence="2" id="KW-0812">Transmembrane</keyword>
<sequence length="201" mass="21784">MVRAERAAERERIRAERDAERRRLEWERTNAVRTKQAEKQAAKEAQLRAWKLEFEAHQERETDIDRIGNDAPEVEDRDQMYAVLGVRRAFEPEAFAPPLPHRSDAEAHAIHAEAAACLHATMTAFHPDVRKIRLVQAVGGAVAALGLLLMLVSGAVGLLAMVGGVGGASQAITARSFAMPGGLLGNVAGRSRAVVALGLIL</sequence>
<gene>
    <name evidence="3" type="ORF">AKJ09_11000</name>
</gene>
<keyword evidence="2" id="KW-0472">Membrane</keyword>
<evidence type="ECO:0000256" key="1">
    <source>
        <dbReference type="SAM" id="MobiDB-lite"/>
    </source>
</evidence>
<dbReference type="Proteomes" id="UP000064967">
    <property type="component" value="Chromosome"/>
</dbReference>
<keyword evidence="4" id="KW-1185">Reference proteome</keyword>
<dbReference type="EMBL" id="CP012333">
    <property type="protein sequence ID" value="AKV04337.1"/>
    <property type="molecule type" value="Genomic_DNA"/>
</dbReference>